<evidence type="ECO:0000256" key="3">
    <source>
        <dbReference type="ARBA" id="ARBA00021495"/>
    </source>
</evidence>
<dbReference type="SUPFAM" id="SSF47384">
    <property type="entry name" value="Homodimeric domain of signal transducing histidine kinase"/>
    <property type="match status" value="1"/>
</dbReference>
<evidence type="ECO:0000256" key="6">
    <source>
        <dbReference type="ARBA" id="ARBA00022679"/>
    </source>
</evidence>
<dbReference type="Gene3D" id="1.10.287.560">
    <property type="entry name" value="Histidine kinase CheA-like, homodimeric domain"/>
    <property type="match status" value="1"/>
</dbReference>
<dbReference type="SMART" id="SM00073">
    <property type="entry name" value="HPT"/>
    <property type="match status" value="1"/>
</dbReference>
<name>A0A840FBQ9_9SPHN</name>
<dbReference type="InterPro" id="IPR004358">
    <property type="entry name" value="Sig_transdc_His_kin-like_C"/>
</dbReference>
<comment type="caution">
    <text evidence="16">The sequence shown here is derived from an EMBL/GenBank/DDBJ whole genome shotgun (WGS) entry which is preliminary data.</text>
</comment>
<dbReference type="InterPro" id="IPR005467">
    <property type="entry name" value="His_kinase_dom"/>
</dbReference>
<dbReference type="Pfam" id="PF01627">
    <property type="entry name" value="Hpt"/>
    <property type="match status" value="1"/>
</dbReference>
<organism evidence="16 17">
    <name type="scientific">Sphingomonas jinjuensis</name>
    <dbReference type="NCBI Taxonomy" id="535907"/>
    <lineage>
        <taxon>Bacteria</taxon>
        <taxon>Pseudomonadati</taxon>
        <taxon>Pseudomonadota</taxon>
        <taxon>Alphaproteobacteria</taxon>
        <taxon>Sphingomonadales</taxon>
        <taxon>Sphingomonadaceae</taxon>
        <taxon>Sphingomonas</taxon>
    </lineage>
</organism>
<dbReference type="PROSITE" id="PS50109">
    <property type="entry name" value="HIS_KIN"/>
    <property type="match status" value="1"/>
</dbReference>
<dbReference type="Proteomes" id="UP000529795">
    <property type="component" value="Unassembled WGS sequence"/>
</dbReference>
<evidence type="ECO:0000256" key="11">
    <source>
        <dbReference type="ARBA" id="ARBA00035100"/>
    </source>
</evidence>
<dbReference type="InterPro" id="IPR036097">
    <property type="entry name" value="HisK_dim/P_sf"/>
</dbReference>
<dbReference type="PROSITE" id="PS50894">
    <property type="entry name" value="HPT"/>
    <property type="match status" value="1"/>
</dbReference>
<dbReference type="InterPro" id="IPR037006">
    <property type="entry name" value="CheA-like_homodim_sf"/>
</dbReference>
<dbReference type="InterPro" id="IPR036890">
    <property type="entry name" value="HATPase_C_sf"/>
</dbReference>
<evidence type="ECO:0000256" key="4">
    <source>
        <dbReference type="ARBA" id="ARBA00022500"/>
    </source>
</evidence>
<dbReference type="SMART" id="SM00260">
    <property type="entry name" value="CheW"/>
    <property type="match status" value="1"/>
</dbReference>
<evidence type="ECO:0000256" key="12">
    <source>
        <dbReference type="PROSITE-ProRule" id="PRU00110"/>
    </source>
</evidence>
<dbReference type="GO" id="GO:0005524">
    <property type="term" value="F:ATP binding"/>
    <property type="evidence" value="ECO:0007669"/>
    <property type="project" value="UniProtKB-KW"/>
</dbReference>
<evidence type="ECO:0000256" key="10">
    <source>
        <dbReference type="ARBA" id="ARBA00023012"/>
    </source>
</evidence>
<dbReference type="InterPro" id="IPR051315">
    <property type="entry name" value="Bact_Chemotaxis_CheA"/>
</dbReference>
<dbReference type="FunFam" id="3.30.565.10:FF:000016">
    <property type="entry name" value="Chemotaxis protein CheA, putative"/>
    <property type="match status" value="1"/>
</dbReference>
<evidence type="ECO:0000313" key="17">
    <source>
        <dbReference type="Proteomes" id="UP000529795"/>
    </source>
</evidence>
<dbReference type="SUPFAM" id="SSF55874">
    <property type="entry name" value="ATPase domain of HSP90 chaperone/DNA topoisomerase II/histidine kinase"/>
    <property type="match status" value="1"/>
</dbReference>
<keyword evidence="8 16" id="KW-0418">Kinase</keyword>
<feature type="domain" description="Histidine kinase" evidence="13">
    <location>
        <begin position="271"/>
        <end position="509"/>
    </location>
</feature>
<dbReference type="PROSITE" id="PS50851">
    <property type="entry name" value="CHEW"/>
    <property type="match status" value="1"/>
</dbReference>
<dbReference type="GO" id="GO:0005737">
    <property type="term" value="C:cytoplasm"/>
    <property type="evidence" value="ECO:0007669"/>
    <property type="project" value="InterPro"/>
</dbReference>
<dbReference type="Gene3D" id="3.30.565.10">
    <property type="entry name" value="Histidine kinase-like ATPase, C-terminal domain"/>
    <property type="match status" value="1"/>
</dbReference>
<evidence type="ECO:0000259" key="14">
    <source>
        <dbReference type="PROSITE" id="PS50851"/>
    </source>
</evidence>
<keyword evidence="10" id="KW-0902">Two-component regulatory system</keyword>
<dbReference type="InterPro" id="IPR002545">
    <property type="entry name" value="CheW-lke_dom"/>
</dbReference>
<dbReference type="AlphaFoldDB" id="A0A840FBQ9"/>
<evidence type="ECO:0000313" key="16">
    <source>
        <dbReference type="EMBL" id="MBB4153214.1"/>
    </source>
</evidence>
<keyword evidence="17" id="KW-1185">Reference proteome</keyword>
<dbReference type="Pfam" id="PF02518">
    <property type="entry name" value="HATPase_c"/>
    <property type="match status" value="1"/>
</dbReference>
<comment type="function">
    <text evidence="11">Involved in the transmission of sensory signals from the chemoreceptors to the flagellar motors. CheA is autophosphorylated; it can transfer its phosphate group to either CheB or CheY.</text>
</comment>
<dbReference type="PRINTS" id="PR00344">
    <property type="entry name" value="BCTRLSENSOR"/>
</dbReference>
<dbReference type="Pfam" id="PF02895">
    <property type="entry name" value="H-kinase_dim"/>
    <property type="match status" value="1"/>
</dbReference>
<keyword evidence="7" id="KW-0547">Nucleotide-binding</keyword>
<evidence type="ECO:0000256" key="1">
    <source>
        <dbReference type="ARBA" id="ARBA00000085"/>
    </source>
</evidence>
<dbReference type="RefSeq" id="WP_183982871.1">
    <property type="nucleotide sequence ID" value="NZ_JACIEV010000002.1"/>
</dbReference>
<dbReference type="InterPro" id="IPR036061">
    <property type="entry name" value="CheW-like_dom_sf"/>
</dbReference>
<dbReference type="Gene3D" id="1.20.120.160">
    <property type="entry name" value="HPT domain"/>
    <property type="match status" value="1"/>
</dbReference>
<protein>
    <recommendedName>
        <fullName evidence="3">Chemotaxis protein CheA</fullName>
        <ecNumber evidence="2">2.7.13.3</ecNumber>
    </recommendedName>
</protein>
<gene>
    <name evidence="16" type="ORF">GGQ80_001102</name>
</gene>
<dbReference type="Gene3D" id="2.30.30.40">
    <property type="entry name" value="SH3 Domains"/>
    <property type="match status" value="1"/>
</dbReference>
<keyword evidence="4" id="KW-0145">Chemotaxis</keyword>
<dbReference type="GO" id="GO:0006935">
    <property type="term" value="P:chemotaxis"/>
    <property type="evidence" value="ECO:0007669"/>
    <property type="project" value="UniProtKB-KW"/>
</dbReference>
<dbReference type="SMART" id="SM00387">
    <property type="entry name" value="HATPase_c"/>
    <property type="match status" value="1"/>
</dbReference>
<evidence type="ECO:0000256" key="8">
    <source>
        <dbReference type="ARBA" id="ARBA00022777"/>
    </source>
</evidence>
<dbReference type="InterPro" id="IPR003594">
    <property type="entry name" value="HATPase_dom"/>
</dbReference>
<dbReference type="InterPro" id="IPR008207">
    <property type="entry name" value="Sig_transdc_His_kin_Hpt_dom"/>
</dbReference>
<proteinExistence type="predicted"/>
<dbReference type="SUPFAM" id="SSF47226">
    <property type="entry name" value="Histidine-containing phosphotransfer domain, HPT domain"/>
    <property type="match status" value="1"/>
</dbReference>
<evidence type="ECO:0000259" key="13">
    <source>
        <dbReference type="PROSITE" id="PS50109"/>
    </source>
</evidence>
<keyword evidence="9" id="KW-0067">ATP-binding</keyword>
<keyword evidence="5 12" id="KW-0597">Phosphoprotein</keyword>
<dbReference type="Pfam" id="PF01584">
    <property type="entry name" value="CheW"/>
    <property type="match status" value="1"/>
</dbReference>
<dbReference type="CDD" id="cd16916">
    <property type="entry name" value="HATPase_CheA-like"/>
    <property type="match status" value="1"/>
</dbReference>
<dbReference type="SMART" id="SM01231">
    <property type="entry name" value="H-kinase_dim"/>
    <property type="match status" value="1"/>
</dbReference>
<feature type="modified residue" description="Phosphohistidine" evidence="12">
    <location>
        <position position="45"/>
    </location>
</feature>
<evidence type="ECO:0000256" key="7">
    <source>
        <dbReference type="ARBA" id="ARBA00022741"/>
    </source>
</evidence>
<dbReference type="PANTHER" id="PTHR43395:SF10">
    <property type="entry name" value="CHEMOTAXIS PROTEIN CHEA"/>
    <property type="match status" value="1"/>
</dbReference>
<feature type="domain" description="HPt" evidence="15">
    <location>
        <begin position="1"/>
        <end position="102"/>
    </location>
</feature>
<evidence type="ECO:0000259" key="15">
    <source>
        <dbReference type="PROSITE" id="PS50894"/>
    </source>
</evidence>
<evidence type="ECO:0000256" key="5">
    <source>
        <dbReference type="ARBA" id="ARBA00022553"/>
    </source>
</evidence>
<dbReference type="InterPro" id="IPR004105">
    <property type="entry name" value="CheA-like_dim"/>
</dbReference>
<comment type="catalytic activity">
    <reaction evidence="1">
        <text>ATP + protein L-histidine = ADP + protein N-phospho-L-histidine.</text>
        <dbReference type="EC" id="2.7.13.3"/>
    </reaction>
</comment>
<keyword evidence="6 16" id="KW-0808">Transferase</keyword>
<evidence type="ECO:0000256" key="9">
    <source>
        <dbReference type="ARBA" id="ARBA00022840"/>
    </source>
</evidence>
<evidence type="ECO:0000256" key="2">
    <source>
        <dbReference type="ARBA" id="ARBA00012438"/>
    </source>
</evidence>
<dbReference type="PANTHER" id="PTHR43395">
    <property type="entry name" value="SENSOR HISTIDINE KINASE CHEA"/>
    <property type="match status" value="1"/>
</dbReference>
<dbReference type="GO" id="GO:0000155">
    <property type="term" value="F:phosphorelay sensor kinase activity"/>
    <property type="evidence" value="ECO:0007669"/>
    <property type="project" value="InterPro"/>
</dbReference>
<dbReference type="CDD" id="cd00088">
    <property type="entry name" value="HPT"/>
    <property type="match status" value="1"/>
</dbReference>
<dbReference type="EMBL" id="JACIEV010000002">
    <property type="protein sequence ID" value="MBB4153214.1"/>
    <property type="molecule type" value="Genomic_DNA"/>
</dbReference>
<feature type="domain" description="CheW-like" evidence="14">
    <location>
        <begin position="511"/>
        <end position="643"/>
    </location>
</feature>
<dbReference type="EC" id="2.7.13.3" evidence="2"/>
<dbReference type="SUPFAM" id="SSF50341">
    <property type="entry name" value="CheW-like"/>
    <property type="match status" value="1"/>
</dbReference>
<accession>A0A840FBQ9</accession>
<dbReference type="InterPro" id="IPR036641">
    <property type="entry name" value="HPT_dom_sf"/>
</dbReference>
<sequence>MSEDPTAAFRIEAGELLEQVEQGLLDLRDNLGDMGLVNAVFRGLHTLKGSGAMFGFDALAAFTHHCESAFDRVRKGDVRATKDLVTVILSAGDHMRALVDGDAPKATGDAILAKLAAAVDAAAGGGSAPVAAAPVKQGWTLSFRLPPDAMANGTNPLALLDELRELGEATIAVRTDAVPPLDKLVPNHCLLGWDCTLIGDISREAIEDVFLFVMDDMEIAIEPLAVEGEAVEATPTAESEAQGTAVVAANDGAGRAVAMRAQGEHVRVPAERLDELMDRVGELVIAQSRLSQLAHSGHDLALRSVSEEIERLAGEMRDTMMVLRMVPVSTLFGRFRRLIHDLAIETGKAIELVTEGETTEVDKTVIERLFDPLVHIIRNSCDHGLEQAADRVAAGKPESGLIRLSAHQAGGEVLITITDDGRGIDRERVRAKAEANGLIQPGQAVSEDELLGMIFHPGFSTAAQVTNLSGRGVGMDVVKRTIESLRGSIDVKSQPGEGSTITLRIPLTLAIIEGLLVRVGEGRYVIPLSAVEECLELSLEEDLRSRGRSIITLRERLIPFLRLRDLFATDTRPDTYQKIVVVGIGAERVGLVVDQIIGNHQTVIKAMSPLHRNVASFAGATILGDGSVALILDIAQLVALGQPKEERRLAAG</sequence>
<reference evidence="16 17" key="1">
    <citation type="submission" date="2020-08" db="EMBL/GenBank/DDBJ databases">
        <title>Genomic Encyclopedia of Type Strains, Phase IV (KMG-IV): sequencing the most valuable type-strain genomes for metagenomic binning, comparative biology and taxonomic classification.</title>
        <authorList>
            <person name="Goeker M."/>
        </authorList>
    </citation>
    <scope>NUCLEOTIDE SEQUENCE [LARGE SCALE GENOMIC DNA]</scope>
    <source>
        <strain evidence="16 17">YC6723</strain>
    </source>
</reference>
<dbReference type="CDD" id="cd00731">
    <property type="entry name" value="CheA_reg"/>
    <property type="match status" value="1"/>
</dbReference>